<dbReference type="Proteomes" id="UP000529795">
    <property type="component" value="Unassembled WGS sequence"/>
</dbReference>
<protein>
    <submittedName>
        <fullName evidence="1">Uncharacterized protein</fullName>
    </submittedName>
</protein>
<proteinExistence type="predicted"/>
<organism evidence="1 2">
    <name type="scientific">Sphingomonas jinjuensis</name>
    <dbReference type="NCBI Taxonomy" id="535907"/>
    <lineage>
        <taxon>Bacteria</taxon>
        <taxon>Pseudomonadati</taxon>
        <taxon>Pseudomonadota</taxon>
        <taxon>Alphaproteobacteria</taxon>
        <taxon>Sphingomonadales</taxon>
        <taxon>Sphingomonadaceae</taxon>
        <taxon>Sphingomonas</taxon>
    </lineage>
</organism>
<reference evidence="1 2" key="1">
    <citation type="submission" date="2020-08" db="EMBL/GenBank/DDBJ databases">
        <title>Genomic Encyclopedia of Type Strains, Phase IV (KMG-IV): sequencing the most valuable type-strain genomes for metagenomic binning, comparative biology and taxonomic classification.</title>
        <authorList>
            <person name="Goeker M."/>
        </authorList>
    </citation>
    <scope>NUCLEOTIDE SEQUENCE [LARGE SCALE GENOMIC DNA]</scope>
    <source>
        <strain evidence="1 2">YC6723</strain>
    </source>
</reference>
<evidence type="ECO:0000313" key="2">
    <source>
        <dbReference type="Proteomes" id="UP000529795"/>
    </source>
</evidence>
<comment type="caution">
    <text evidence="1">The sequence shown here is derived from an EMBL/GenBank/DDBJ whole genome shotgun (WGS) entry which is preliminary data.</text>
</comment>
<dbReference type="AlphaFoldDB" id="A0A840FH50"/>
<name>A0A840FH50_9SPHN</name>
<dbReference type="EMBL" id="JACIEV010000003">
    <property type="protein sequence ID" value="MBB4153308.1"/>
    <property type="molecule type" value="Genomic_DNA"/>
</dbReference>
<gene>
    <name evidence="1" type="ORF">GGQ80_001210</name>
</gene>
<accession>A0A840FH50</accession>
<evidence type="ECO:0000313" key="1">
    <source>
        <dbReference type="EMBL" id="MBB4153308.1"/>
    </source>
</evidence>
<dbReference type="RefSeq" id="WP_183983010.1">
    <property type="nucleotide sequence ID" value="NZ_JACIEV010000003.1"/>
</dbReference>
<keyword evidence="2" id="KW-1185">Reference proteome</keyword>
<sequence length="188" mass="19427">MMFAAALAFAAPMAVPLQQPPAASDISDASIAAVAMPEAQLRAFLARTLFTTQSVPQSFYALGMQKGCAALRPAFESAVSQTLPQWRANIVAAYRSAVPAPVLRSAIGQTAEQRQTTLAPYLGAIGTSMQSASEPLLRAAAERVTAAMTTAAAGIDMATIDGATRMAELRQAQADGSLTCGVVTTGQH</sequence>